<dbReference type="AlphaFoldDB" id="A0A0M2SS57"/>
<dbReference type="InterPro" id="IPR019734">
    <property type="entry name" value="TPR_rpt"/>
</dbReference>
<evidence type="ECO:0000256" key="1">
    <source>
        <dbReference type="PROSITE-ProRule" id="PRU00339"/>
    </source>
</evidence>
<proteinExistence type="predicted"/>
<dbReference type="PATRIC" id="fig|1432562.3.peg.246"/>
<dbReference type="EMBL" id="LAYZ01000001">
    <property type="protein sequence ID" value="KKK35475.1"/>
    <property type="molecule type" value="Genomic_DNA"/>
</dbReference>
<keyword evidence="1" id="KW-0802">TPR repeat</keyword>
<dbReference type="SUPFAM" id="SSF48452">
    <property type="entry name" value="TPR-like"/>
    <property type="match status" value="1"/>
</dbReference>
<evidence type="ECO:0000313" key="2">
    <source>
        <dbReference type="EMBL" id="KKK35475.1"/>
    </source>
</evidence>
<dbReference type="STRING" id="1432562.WN59_01185"/>
<keyword evidence="3" id="KW-1185">Reference proteome</keyword>
<dbReference type="InterPro" id="IPR011990">
    <property type="entry name" value="TPR-like_helical_dom_sf"/>
</dbReference>
<dbReference type="SMART" id="SM00028">
    <property type="entry name" value="TPR"/>
    <property type="match status" value="3"/>
</dbReference>
<dbReference type="OrthoDB" id="1652507at2"/>
<protein>
    <submittedName>
        <fullName evidence="2">Uncharacterized protein</fullName>
    </submittedName>
</protein>
<evidence type="ECO:0000313" key="3">
    <source>
        <dbReference type="Proteomes" id="UP000034287"/>
    </source>
</evidence>
<dbReference type="RefSeq" id="WP_046511325.1">
    <property type="nucleotide sequence ID" value="NZ_LAYZ01000001.1"/>
</dbReference>
<sequence>MNHSIVKRVENVFQHAYYDPEQNLREQADGDVKVLDVIFNLEEQLEQDQLSIEEKLFATGSLGNLYRIINKPDESIHYHSENLRLLSDEEHRQVHSFINLGVSYIYADEYKKALLCFEKAETIINRHDYDQYAGTLEYQRGKCYMEMRHYNWARAAFDKARSLAIQNNDPAFAGYASEALEYCDGKINAQV</sequence>
<reference evidence="2 3" key="1">
    <citation type="submission" date="2015-04" db="EMBL/GenBank/DDBJ databases">
        <title>Taxonomic description and genome sequence of Salinicoccus sediminis sp. nov., a novel hyper halotolerant bacterium isolated from marine sediment.</title>
        <authorList>
            <person name="Mathan Kumar R."/>
            <person name="Kaur G."/>
            <person name="Kumar N."/>
            <person name="Kumar A."/>
            <person name="Singh N.K."/>
            <person name="Kaur N."/>
            <person name="Mayilraj S."/>
        </authorList>
    </citation>
    <scope>NUCLEOTIDE SEQUENCE [LARGE SCALE GENOMIC DNA]</scope>
    <source>
        <strain evidence="2 3">SV-16</strain>
    </source>
</reference>
<accession>A0A0M2SS57</accession>
<dbReference type="Gene3D" id="1.25.40.10">
    <property type="entry name" value="Tetratricopeptide repeat domain"/>
    <property type="match status" value="1"/>
</dbReference>
<name>A0A0M2SS57_9STAP</name>
<feature type="repeat" description="TPR" evidence="1">
    <location>
        <begin position="94"/>
        <end position="127"/>
    </location>
</feature>
<gene>
    <name evidence="2" type="ORF">WN59_01185</name>
</gene>
<comment type="caution">
    <text evidence="2">The sequence shown here is derived from an EMBL/GenBank/DDBJ whole genome shotgun (WGS) entry which is preliminary data.</text>
</comment>
<organism evidence="2 3">
    <name type="scientific">Salinicoccus sediminis</name>
    <dbReference type="NCBI Taxonomy" id="1432562"/>
    <lineage>
        <taxon>Bacteria</taxon>
        <taxon>Bacillati</taxon>
        <taxon>Bacillota</taxon>
        <taxon>Bacilli</taxon>
        <taxon>Bacillales</taxon>
        <taxon>Staphylococcaceae</taxon>
        <taxon>Salinicoccus</taxon>
    </lineage>
</organism>
<dbReference type="PROSITE" id="PS50005">
    <property type="entry name" value="TPR"/>
    <property type="match status" value="1"/>
</dbReference>
<dbReference type="Proteomes" id="UP000034287">
    <property type="component" value="Unassembled WGS sequence"/>
</dbReference>